<dbReference type="SUPFAM" id="SSF51735">
    <property type="entry name" value="NAD(P)-binding Rossmann-fold domains"/>
    <property type="match status" value="1"/>
</dbReference>
<dbReference type="PANTHER" id="PTHR24320:SF148">
    <property type="entry name" value="NAD(P)-BINDING ROSSMANN-FOLD SUPERFAMILY PROTEIN"/>
    <property type="match status" value="1"/>
</dbReference>
<dbReference type="EMBL" id="CP120682">
    <property type="protein sequence ID" value="WKN35717.1"/>
    <property type="molecule type" value="Genomic_DNA"/>
</dbReference>
<dbReference type="PRINTS" id="PR00081">
    <property type="entry name" value="GDHRDH"/>
</dbReference>
<reference evidence="3" key="1">
    <citation type="journal article" date="2023" name="Comput. Struct. Biotechnol. J.">
        <title>Discovery of a novel marine Bacteroidetes with a rich repertoire of carbohydrate-active enzymes.</title>
        <authorList>
            <person name="Chen B."/>
            <person name="Liu G."/>
            <person name="Chen Q."/>
            <person name="Wang H."/>
            <person name="Liu L."/>
            <person name="Tang K."/>
        </authorList>
    </citation>
    <scope>NUCLEOTIDE SEQUENCE</scope>
    <source>
        <strain evidence="3">TK19036</strain>
    </source>
</reference>
<dbReference type="AlphaFoldDB" id="A0AA49GK44"/>
<comment type="similarity">
    <text evidence="1">Belongs to the short-chain dehydrogenases/reductases (SDR) family.</text>
</comment>
<dbReference type="NCBIfam" id="NF004846">
    <property type="entry name" value="PRK06197.1"/>
    <property type="match status" value="1"/>
</dbReference>
<dbReference type="Pfam" id="PF00106">
    <property type="entry name" value="adh_short"/>
    <property type="match status" value="1"/>
</dbReference>
<evidence type="ECO:0000256" key="2">
    <source>
        <dbReference type="ARBA" id="ARBA00023002"/>
    </source>
</evidence>
<organism evidence="3">
    <name type="scientific">Roseihalotalea indica</name>
    <dbReference type="NCBI Taxonomy" id="2867963"/>
    <lineage>
        <taxon>Bacteria</taxon>
        <taxon>Pseudomonadati</taxon>
        <taxon>Bacteroidota</taxon>
        <taxon>Cytophagia</taxon>
        <taxon>Cytophagales</taxon>
        <taxon>Catalimonadaceae</taxon>
        <taxon>Roseihalotalea</taxon>
    </lineage>
</organism>
<dbReference type="InterPro" id="IPR002347">
    <property type="entry name" value="SDR_fam"/>
</dbReference>
<dbReference type="Gene3D" id="3.40.50.720">
    <property type="entry name" value="NAD(P)-binding Rossmann-like Domain"/>
    <property type="match status" value="1"/>
</dbReference>
<evidence type="ECO:0000256" key="1">
    <source>
        <dbReference type="ARBA" id="ARBA00006484"/>
    </source>
</evidence>
<proteinExistence type="inferred from homology"/>
<evidence type="ECO:0000313" key="3">
    <source>
        <dbReference type="EMBL" id="WKN35717.1"/>
    </source>
</evidence>
<protein>
    <submittedName>
        <fullName evidence="3">Oxidoreductase</fullName>
    </submittedName>
</protein>
<dbReference type="CDD" id="cd05327">
    <property type="entry name" value="retinol-DH_like_SDR_c_like"/>
    <property type="match status" value="1"/>
</dbReference>
<keyword evidence="2" id="KW-0560">Oxidoreductase</keyword>
<gene>
    <name evidence="3" type="ORF">K4G66_25445</name>
</gene>
<dbReference type="GO" id="GO:0016491">
    <property type="term" value="F:oxidoreductase activity"/>
    <property type="evidence" value="ECO:0007669"/>
    <property type="project" value="UniProtKB-KW"/>
</dbReference>
<reference evidence="3" key="2">
    <citation type="journal article" date="2024" name="Antonie Van Leeuwenhoek">
        <title>Roseihalotalea indica gen. nov., sp. nov., a halophilic Bacteroidetes from mesopelagic Southwest Indian Ocean with higher carbohydrate metabolic potential.</title>
        <authorList>
            <person name="Chen B."/>
            <person name="Zhang M."/>
            <person name="Lin D."/>
            <person name="Ye J."/>
            <person name="Tang K."/>
        </authorList>
    </citation>
    <scope>NUCLEOTIDE SEQUENCE</scope>
    <source>
        <strain evidence="3">TK19036</strain>
    </source>
</reference>
<dbReference type="PANTHER" id="PTHR24320">
    <property type="entry name" value="RETINOL DEHYDROGENASE"/>
    <property type="match status" value="1"/>
</dbReference>
<name>A0AA49GK44_9BACT</name>
<dbReference type="InterPro" id="IPR036291">
    <property type="entry name" value="NAD(P)-bd_dom_sf"/>
</dbReference>
<accession>A0AA49GK44</accession>
<sequence>MSQHWDEKNIPSQKDKVFLITGANSGLGLESAKALAWKGAHIVMAVRKNLKGQAALNGIKKENPTVSAEVMELDLADLDSVQHFTDQFKSRYQKLDVLINNAGVMIPKHRGETAQGFELQFGTNHLGHFALTAQLLDTLMATPQSRVVTLSSLVAKMKNAHIYWNDLQWTSYYDRSAAYAQSKLANQMFGVELQERLKKKKADTISVLAHPGYSSTNLQRHLGALGDVMNMIAAQSVKIGVLPQLRAATDPAVTGGEFYGPTKMNEYRGYPDKVSLAEAATDAAARKRLWELSEKLTDQKFL</sequence>